<proteinExistence type="predicted"/>
<accession>T0ZTZ3</accession>
<organism evidence="1">
    <name type="scientific">mine drainage metagenome</name>
    <dbReference type="NCBI Taxonomy" id="410659"/>
    <lineage>
        <taxon>unclassified sequences</taxon>
        <taxon>metagenomes</taxon>
        <taxon>ecological metagenomes</taxon>
    </lineage>
</organism>
<sequence length="123" mass="12820">MSIGAKLPSPERARTRGTRTCPKIALAVTVALYGAAALQARPASAAIAGGAFGPSAVLQEVIVTATKMPQNVQDIPEAIQVMTGKDLNDLDLTRFQTLAAHLPSVSMVNMGPTEQTFNMRGAS</sequence>
<dbReference type="SUPFAM" id="SSF56935">
    <property type="entry name" value="Porins"/>
    <property type="match status" value="1"/>
</dbReference>
<dbReference type="Gene3D" id="2.170.130.10">
    <property type="entry name" value="TonB-dependent receptor, plug domain"/>
    <property type="match status" value="1"/>
</dbReference>
<dbReference type="InterPro" id="IPR037066">
    <property type="entry name" value="Plug_dom_sf"/>
</dbReference>
<protein>
    <recommendedName>
        <fullName evidence="2">TonB-dependent receptor</fullName>
    </recommendedName>
</protein>
<dbReference type="EMBL" id="AUZZ01009912">
    <property type="protein sequence ID" value="EQD32119.1"/>
    <property type="molecule type" value="Genomic_DNA"/>
</dbReference>
<dbReference type="AlphaFoldDB" id="T0ZTZ3"/>
<evidence type="ECO:0008006" key="2">
    <source>
        <dbReference type="Google" id="ProtNLM"/>
    </source>
</evidence>
<name>T0ZTZ3_9ZZZZ</name>
<reference evidence="1" key="2">
    <citation type="journal article" date="2014" name="ISME J.">
        <title>Microbial stratification in low pH oxic and suboxic macroscopic growths along an acid mine drainage.</title>
        <authorList>
            <person name="Mendez-Garcia C."/>
            <person name="Mesa V."/>
            <person name="Sprenger R.R."/>
            <person name="Richter M."/>
            <person name="Diez M.S."/>
            <person name="Solano J."/>
            <person name="Bargiela R."/>
            <person name="Golyshina O.V."/>
            <person name="Manteca A."/>
            <person name="Ramos J.L."/>
            <person name="Gallego J.R."/>
            <person name="Llorente I."/>
            <person name="Martins Dos Santos V.A."/>
            <person name="Jensen O.N."/>
            <person name="Pelaez A.I."/>
            <person name="Sanchez J."/>
            <person name="Ferrer M."/>
        </authorList>
    </citation>
    <scope>NUCLEOTIDE SEQUENCE</scope>
</reference>
<comment type="caution">
    <text evidence="1">The sequence shown here is derived from an EMBL/GenBank/DDBJ whole genome shotgun (WGS) entry which is preliminary data.</text>
</comment>
<gene>
    <name evidence="1" type="ORF">B2A_13681</name>
</gene>
<feature type="non-terminal residue" evidence="1">
    <location>
        <position position="123"/>
    </location>
</feature>
<reference evidence="1" key="1">
    <citation type="submission" date="2013-08" db="EMBL/GenBank/DDBJ databases">
        <authorList>
            <person name="Mendez C."/>
            <person name="Richter M."/>
            <person name="Ferrer M."/>
            <person name="Sanchez J."/>
        </authorList>
    </citation>
    <scope>NUCLEOTIDE SEQUENCE</scope>
</reference>
<evidence type="ECO:0000313" key="1">
    <source>
        <dbReference type="EMBL" id="EQD32119.1"/>
    </source>
</evidence>